<dbReference type="Pfam" id="PF08811">
    <property type="entry name" value="DUF1800"/>
    <property type="match status" value="1"/>
</dbReference>
<dbReference type="EMBL" id="CP076361">
    <property type="protein sequence ID" value="QWK91213.1"/>
    <property type="molecule type" value="Genomic_DNA"/>
</dbReference>
<dbReference type="AlphaFoldDB" id="A0A975P903"/>
<proteinExistence type="predicted"/>
<organism evidence="1 2">
    <name type="scientific">Gemmobacter fulvus</name>
    <dbReference type="NCBI Taxonomy" id="2840474"/>
    <lineage>
        <taxon>Bacteria</taxon>
        <taxon>Pseudomonadati</taxon>
        <taxon>Pseudomonadota</taxon>
        <taxon>Alphaproteobacteria</taxon>
        <taxon>Rhodobacterales</taxon>
        <taxon>Paracoccaceae</taxon>
        <taxon>Gemmobacter</taxon>
    </lineage>
</organism>
<keyword evidence="2" id="KW-1185">Reference proteome</keyword>
<dbReference type="Proteomes" id="UP000679352">
    <property type="component" value="Chromosome"/>
</dbReference>
<dbReference type="RefSeq" id="WP_215503405.1">
    <property type="nucleotide sequence ID" value="NZ_CP076361.1"/>
</dbReference>
<name>A0A975P903_9RHOB</name>
<dbReference type="InterPro" id="IPR014917">
    <property type="entry name" value="DUF1800"/>
</dbReference>
<evidence type="ECO:0000313" key="2">
    <source>
        <dbReference type="Proteomes" id="UP000679352"/>
    </source>
</evidence>
<evidence type="ECO:0000313" key="1">
    <source>
        <dbReference type="EMBL" id="QWK91213.1"/>
    </source>
</evidence>
<gene>
    <name evidence="1" type="ORF">KM031_04760</name>
</gene>
<dbReference type="KEGG" id="gfu:KM031_04760"/>
<sequence>MPDPSEIAAFRFGFGLPQARSAATTPEAILAALSGPDQGMALWPGPSEDEILSLHHEALIARRAVRKSGNDKVLREAYNGLARQVDRQEAQHARLFFARALDSPDAFRERLSWFWSDHFTTMAKSRQDRGFPGGMTDHALRPHLAGRFSALLRAAVLHPAMLLYLDQSTSMGPGSPAGKRRKTGLNENLARELVELHTLGVGADYAQEDVRQLAELLTGVAFEPGVGQVFHPRQAEPGPETVLGTRYAGEGMAPVLAALDDLARRPDTARHLARKLAVHFLTDTPDEQLVERMAEAYLRHDTALLPVYEVMLTDASAFAEPRVKARQPGEFLVASLRALNLGGAQVMRMAPKPFQRLLRDPLAAMGQPWARPRGPDGWPEAAAAWISPQGLAARISWAMEVPGLLVEGGMPDPRALLDQCLGGLAGEPLRIAAARSESIREGVGLVLASPEFNRR</sequence>
<protein>
    <submittedName>
        <fullName evidence="1">DUF1800 domain-containing protein</fullName>
    </submittedName>
</protein>
<accession>A0A975P903</accession>
<reference evidence="1" key="1">
    <citation type="submission" date="2021-06" db="EMBL/GenBank/DDBJ databases">
        <title>Direct submission.</title>
        <authorList>
            <person name="Lee C.-S."/>
            <person name="Jin L."/>
        </authorList>
    </citation>
    <scope>NUCLEOTIDE SEQUENCE</scope>
    <source>
        <strain evidence="1">Con5</strain>
    </source>
</reference>